<comment type="caution">
    <text evidence="1">The sequence shown here is derived from an EMBL/GenBank/DDBJ whole genome shotgun (WGS) entry which is preliminary data.</text>
</comment>
<dbReference type="EMBL" id="CM042016">
    <property type="protein sequence ID" value="KAI3701264.1"/>
    <property type="molecule type" value="Genomic_DNA"/>
</dbReference>
<protein>
    <submittedName>
        <fullName evidence="1">Uncharacterized protein</fullName>
    </submittedName>
</protein>
<name>A0ACB8ZTE5_CICIN</name>
<evidence type="ECO:0000313" key="2">
    <source>
        <dbReference type="Proteomes" id="UP001055811"/>
    </source>
</evidence>
<evidence type="ECO:0000313" key="1">
    <source>
        <dbReference type="EMBL" id="KAI3701264.1"/>
    </source>
</evidence>
<gene>
    <name evidence="1" type="ORF">L2E82_45915</name>
</gene>
<sequence>MTHSLSDISILTSILDAGVISSPSSATVTPPTAVAPLIIPISSCSPLPSFTPPTDLFPPSFSLTQGSLDFTASVKNNSSRGVRYHLKEYSTRAPENSKELFNLRHASLRNAIERAFGVLKKRFPIIRKEDRDKALKEEVIVSKQEAFANTFKKEQLKWTEKMDSAFVQAMIKQQDKGNRIKGTFTTQAYADMTEELSAILQMNITKNHLKNRLKTLKTAFSQWYDLFQGTSMSGFSWNANTRLIEAEDEIWDNLIKSKPDAIMLKTKKVSNYNEMLDLFSTDRAKGEDAETAKEINARLNKIDNIKLEKISEVDDLLASNEVTLENPYNLDDDDIQVVYPTPLSPEQHSSAKKCKSKKRKVQKKVESSDSNIVNAVHNVAQAIMEGNKIMDRAYPREYTGEEIFQQLDLMGLELNEIPRALNFLATNQAKLRLLFSTPLQIRMGVLKDMMGTWD</sequence>
<dbReference type="Proteomes" id="UP001055811">
    <property type="component" value="Linkage Group LG08"/>
</dbReference>
<keyword evidence="2" id="KW-1185">Reference proteome</keyword>
<reference evidence="2" key="1">
    <citation type="journal article" date="2022" name="Mol. Ecol. Resour.">
        <title>The genomes of chicory, endive, great burdock and yacon provide insights into Asteraceae palaeo-polyploidization history and plant inulin production.</title>
        <authorList>
            <person name="Fan W."/>
            <person name="Wang S."/>
            <person name="Wang H."/>
            <person name="Wang A."/>
            <person name="Jiang F."/>
            <person name="Liu H."/>
            <person name="Zhao H."/>
            <person name="Xu D."/>
            <person name="Zhang Y."/>
        </authorList>
    </citation>
    <scope>NUCLEOTIDE SEQUENCE [LARGE SCALE GENOMIC DNA]</scope>
    <source>
        <strain evidence="2">cv. Punajuju</strain>
    </source>
</reference>
<proteinExistence type="predicted"/>
<reference evidence="1 2" key="2">
    <citation type="journal article" date="2022" name="Mol. Ecol. Resour.">
        <title>The genomes of chicory, endive, great burdock and yacon provide insights into Asteraceae paleo-polyploidization history and plant inulin production.</title>
        <authorList>
            <person name="Fan W."/>
            <person name="Wang S."/>
            <person name="Wang H."/>
            <person name="Wang A."/>
            <person name="Jiang F."/>
            <person name="Liu H."/>
            <person name="Zhao H."/>
            <person name="Xu D."/>
            <person name="Zhang Y."/>
        </authorList>
    </citation>
    <scope>NUCLEOTIDE SEQUENCE [LARGE SCALE GENOMIC DNA]</scope>
    <source>
        <strain evidence="2">cv. Punajuju</strain>
        <tissue evidence="1">Leaves</tissue>
    </source>
</reference>
<organism evidence="1 2">
    <name type="scientific">Cichorium intybus</name>
    <name type="common">Chicory</name>
    <dbReference type="NCBI Taxonomy" id="13427"/>
    <lineage>
        <taxon>Eukaryota</taxon>
        <taxon>Viridiplantae</taxon>
        <taxon>Streptophyta</taxon>
        <taxon>Embryophyta</taxon>
        <taxon>Tracheophyta</taxon>
        <taxon>Spermatophyta</taxon>
        <taxon>Magnoliopsida</taxon>
        <taxon>eudicotyledons</taxon>
        <taxon>Gunneridae</taxon>
        <taxon>Pentapetalae</taxon>
        <taxon>asterids</taxon>
        <taxon>campanulids</taxon>
        <taxon>Asterales</taxon>
        <taxon>Asteraceae</taxon>
        <taxon>Cichorioideae</taxon>
        <taxon>Cichorieae</taxon>
        <taxon>Cichoriinae</taxon>
        <taxon>Cichorium</taxon>
    </lineage>
</organism>
<accession>A0ACB8ZTE5</accession>